<accession>A0A0F9LN41</accession>
<organism evidence="1">
    <name type="scientific">marine sediment metagenome</name>
    <dbReference type="NCBI Taxonomy" id="412755"/>
    <lineage>
        <taxon>unclassified sequences</taxon>
        <taxon>metagenomes</taxon>
        <taxon>ecological metagenomes</taxon>
    </lineage>
</organism>
<sequence length="104" mass="11442">MGGLARELIEVIGKALCVARLQVLSDWATIFSAAHAKYAHHRIIPPQTRRWSGPSAVTTSSHLYLQGRDSCPLCARKFIPDRYVYQGSAPFAVKLKSPVPLPCP</sequence>
<reference evidence="1" key="1">
    <citation type="journal article" date="2015" name="Nature">
        <title>Complex archaea that bridge the gap between prokaryotes and eukaryotes.</title>
        <authorList>
            <person name="Spang A."/>
            <person name="Saw J.H."/>
            <person name="Jorgensen S.L."/>
            <person name="Zaremba-Niedzwiedzka K."/>
            <person name="Martijn J."/>
            <person name="Lind A.E."/>
            <person name="van Eijk R."/>
            <person name="Schleper C."/>
            <person name="Guy L."/>
            <person name="Ettema T.J."/>
        </authorList>
    </citation>
    <scope>NUCLEOTIDE SEQUENCE</scope>
</reference>
<protein>
    <submittedName>
        <fullName evidence="1">Uncharacterized protein</fullName>
    </submittedName>
</protein>
<gene>
    <name evidence="1" type="ORF">LCGC14_1257030</name>
</gene>
<dbReference type="AlphaFoldDB" id="A0A0F9LN41"/>
<proteinExistence type="predicted"/>
<evidence type="ECO:0000313" key="1">
    <source>
        <dbReference type="EMBL" id="KKM88611.1"/>
    </source>
</evidence>
<comment type="caution">
    <text evidence="1">The sequence shown here is derived from an EMBL/GenBank/DDBJ whole genome shotgun (WGS) entry which is preliminary data.</text>
</comment>
<name>A0A0F9LN41_9ZZZZ</name>
<dbReference type="EMBL" id="LAZR01006935">
    <property type="protein sequence ID" value="KKM88611.1"/>
    <property type="molecule type" value="Genomic_DNA"/>
</dbReference>